<sequence length="916" mass="104989">MFNKYILIVAFVLWTLQAVGQESFSSVLPLHKGDINEKTTKTRKVNVGEEETYGVALKKHLANPDKRVQPDVEVELEVPQEGIYVLEAEAYPIHMELLKKKDTTGLWTVNAFFQLGDSRRTKRIVFDRYKGGHQELGKFEISEKRQKLKIWLPNNLALSTIAIKPYVAPTAPPEAEAYMPKIKPSEDRPRLWVNKESLPIVKRRLTSSENKEAWEKVKKAALSPYSFDFDLDKEIFHDEQLEKVIEQKAFYYLMTQDATVGKEAVQLLVDYLSVLEFGNVTYGDITREVGRALYTGALVYDWCYPLLDEKTKSILQKDFKRLVRDMEIGWPPFYGLESIINGHGNEAQICRDMLAWSLAVYDEDPEPYKYVSYTILEQLVPMRKFEYQSPRHNQGIDYGGYRFGWEMHAVWLYYRMLGYSVFDDNIKNMTDYWLYMRTPDGKMLRDGDMFSVKYSNSDGFYWSNPQTMLLCYAFSGNPLIKGEFYKQGALPNNPVLFLLLNDPQLKPDFDLDQLPLTKDFGPVLGSMVARTGWGQNKDSGNVVAEIKGGGYHFGNHQHADAGALQIYYWGIQVGDLGLYLSYGSPYDFNFNKRSISHSMMLAVDPNEELLFRTKTNDGGTRFSQRFPKTPEEAQTDPWFNVGFVRSSAVGKDAKAPSFSYYNMDLTAAYSSKMESYSRGFLFLNLEREDVPAAIILTDDMQVQDSTFQKYWQINTLNAPVTLEDRLVLSSELDDKVGKTYVDMLVPKPEDRTLQVLGGKESTHVFGTKYEVNSNWPEANGYRIMYSPKKQRQTDKFLTVFQMVDGEASALKVDFEEFDTYYLVRLADKMVYISKGKDLIEEPIKLIIPSEGREVEVIFAGMKEGYWNVYDKKSGLNSNVLVDFGKNVVSFRTVGGEYVVGPGRSYNASESILPENK</sequence>
<protein>
    <submittedName>
        <fullName evidence="2">Heparin/heparan-sulfate lyase</fullName>
    </submittedName>
</protein>
<dbReference type="OrthoDB" id="9147455at2"/>
<comment type="caution">
    <text evidence="2">The sequence shown here is derived from an EMBL/GenBank/DDBJ whole genome shotgun (WGS) entry which is preliminary data.</text>
</comment>
<accession>A0A1M6WUW6</accession>
<dbReference type="RefSeq" id="WP_072880000.1">
    <property type="nucleotide sequence ID" value="NZ_FOKU01000004.1"/>
</dbReference>
<name>A0A1M6WUW6_9FLAO</name>
<evidence type="ECO:0000313" key="4">
    <source>
        <dbReference type="Proteomes" id="UP000198940"/>
    </source>
</evidence>
<proteinExistence type="predicted"/>
<dbReference type="EMBL" id="FRAT01000006">
    <property type="protein sequence ID" value="SHK97498.1"/>
    <property type="molecule type" value="Genomic_DNA"/>
</dbReference>
<keyword evidence="4" id="KW-1185">Reference proteome</keyword>
<organism evidence="2 3">
    <name type="scientific">Flagellimonas taeanensis</name>
    <dbReference type="NCBI Taxonomy" id="1005926"/>
    <lineage>
        <taxon>Bacteria</taxon>
        <taxon>Pseudomonadati</taxon>
        <taxon>Bacteroidota</taxon>
        <taxon>Flavobacteriia</taxon>
        <taxon>Flavobacteriales</taxon>
        <taxon>Flavobacteriaceae</taxon>
        <taxon>Flagellimonas</taxon>
    </lineage>
</organism>
<dbReference type="Gene3D" id="2.70.98.70">
    <property type="match status" value="1"/>
</dbReference>
<dbReference type="Proteomes" id="UP000184031">
    <property type="component" value="Unassembled WGS sequence"/>
</dbReference>
<evidence type="ECO:0000313" key="3">
    <source>
        <dbReference type="Proteomes" id="UP000184031"/>
    </source>
</evidence>
<keyword evidence="2" id="KW-0456">Lyase</keyword>
<dbReference type="GO" id="GO:0016829">
    <property type="term" value="F:lyase activity"/>
    <property type="evidence" value="ECO:0007669"/>
    <property type="project" value="UniProtKB-KW"/>
</dbReference>
<dbReference type="EMBL" id="FOKU01000004">
    <property type="protein sequence ID" value="SFC00161.1"/>
    <property type="molecule type" value="Genomic_DNA"/>
</dbReference>
<evidence type="ECO:0000313" key="1">
    <source>
        <dbReference type="EMBL" id="SFC00161.1"/>
    </source>
</evidence>
<dbReference type="AlphaFoldDB" id="A0A1M6WUW6"/>
<gene>
    <name evidence="1" type="ORF">SAMN04487891_104274</name>
    <name evidence="2" type="ORF">SAMN05216293_2325</name>
</gene>
<reference evidence="2 3" key="1">
    <citation type="submission" date="2016-11" db="EMBL/GenBank/DDBJ databases">
        <authorList>
            <person name="Varghese N."/>
            <person name="Submissions S."/>
        </authorList>
    </citation>
    <scope>NUCLEOTIDE SEQUENCE [LARGE SCALE GENOMIC DNA]</scope>
    <source>
        <strain evidence="2 3">CGMCC 1.12174</strain>
        <strain evidence="1 4">DSM 26351</strain>
    </source>
</reference>
<dbReference type="Proteomes" id="UP000198940">
    <property type="component" value="Unassembled WGS sequence"/>
</dbReference>
<dbReference type="SUPFAM" id="SSF48230">
    <property type="entry name" value="Chondroitin AC/alginate lyase"/>
    <property type="match status" value="1"/>
</dbReference>
<evidence type="ECO:0000313" key="2">
    <source>
        <dbReference type="EMBL" id="SHK97498.1"/>
    </source>
</evidence>
<dbReference type="InterPro" id="IPR008929">
    <property type="entry name" value="Chondroitin_lyas"/>
</dbReference>
<dbReference type="Gene3D" id="2.60.40.2750">
    <property type="match status" value="1"/>
</dbReference>
<dbReference type="STRING" id="1055723.SAMN05216293_2325"/>
<dbReference type="Gene3D" id="1.50.10.100">
    <property type="entry name" value="Chondroitin AC/alginate lyase"/>
    <property type="match status" value="1"/>
</dbReference>